<dbReference type="GO" id="GO:0008081">
    <property type="term" value="F:phosphoric diester hydrolase activity"/>
    <property type="evidence" value="ECO:0007669"/>
    <property type="project" value="InterPro"/>
</dbReference>
<dbReference type="PROSITE" id="PS51704">
    <property type="entry name" value="GP_PDE"/>
    <property type="match status" value="1"/>
</dbReference>
<dbReference type="GO" id="GO:0006629">
    <property type="term" value="P:lipid metabolic process"/>
    <property type="evidence" value="ECO:0007669"/>
    <property type="project" value="InterPro"/>
</dbReference>
<dbReference type="Proteomes" id="UP000248606">
    <property type="component" value="Unassembled WGS sequence"/>
</dbReference>
<organism evidence="4 5">
    <name type="scientific">Lawsonella clevelandensis</name>
    <dbReference type="NCBI Taxonomy" id="1528099"/>
    <lineage>
        <taxon>Bacteria</taxon>
        <taxon>Bacillati</taxon>
        <taxon>Actinomycetota</taxon>
        <taxon>Actinomycetes</taxon>
        <taxon>Mycobacteriales</taxon>
        <taxon>Lawsonellaceae</taxon>
        <taxon>Lawsonella</taxon>
    </lineage>
</organism>
<proteinExistence type="predicted"/>
<evidence type="ECO:0000259" key="3">
    <source>
        <dbReference type="PROSITE" id="PS51704"/>
    </source>
</evidence>
<dbReference type="Pfam" id="PF03009">
    <property type="entry name" value="GDPD"/>
    <property type="match status" value="1"/>
</dbReference>
<keyword evidence="2" id="KW-0732">Signal</keyword>
<dbReference type="EMBL" id="QFOZ01000005">
    <property type="protein sequence ID" value="PZP88918.1"/>
    <property type="molecule type" value="Genomic_DNA"/>
</dbReference>
<feature type="chain" id="PRO_5016084364" evidence="2">
    <location>
        <begin position="24"/>
        <end position="376"/>
    </location>
</feature>
<evidence type="ECO:0000256" key="2">
    <source>
        <dbReference type="SAM" id="SignalP"/>
    </source>
</evidence>
<dbReference type="SUPFAM" id="SSF51695">
    <property type="entry name" value="PLC-like phosphodiesterases"/>
    <property type="match status" value="1"/>
</dbReference>
<comment type="caution">
    <text evidence="4">The sequence shown here is derived from an EMBL/GenBank/DDBJ whole genome shotgun (WGS) entry which is preliminary data.</text>
</comment>
<evidence type="ECO:0000313" key="4">
    <source>
        <dbReference type="EMBL" id="PZP88918.1"/>
    </source>
</evidence>
<dbReference type="PROSITE" id="PS51257">
    <property type="entry name" value="PROKAR_LIPOPROTEIN"/>
    <property type="match status" value="1"/>
</dbReference>
<dbReference type="InterPro" id="IPR017946">
    <property type="entry name" value="PLC-like_Pdiesterase_TIM-brl"/>
</dbReference>
<evidence type="ECO:0000313" key="5">
    <source>
        <dbReference type="Proteomes" id="UP000248606"/>
    </source>
</evidence>
<dbReference type="PANTHER" id="PTHR46211">
    <property type="entry name" value="GLYCEROPHOSPHORYL DIESTER PHOSPHODIESTERASE"/>
    <property type="match status" value="1"/>
</dbReference>
<feature type="domain" description="GP-PDE" evidence="3">
    <location>
        <begin position="55"/>
        <end position="352"/>
    </location>
</feature>
<feature type="compositionally biased region" description="Low complexity" evidence="1">
    <location>
        <begin position="35"/>
        <end position="45"/>
    </location>
</feature>
<dbReference type="PROSITE" id="PS50007">
    <property type="entry name" value="PIPLC_X_DOMAIN"/>
    <property type="match status" value="1"/>
</dbReference>
<reference evidence="4 5" key="1">
    <citation type="submission" date="2017-08" db="EMBL/GenBank/DDBJ databases">
        <title>Infants hospitalized years apart are colonized by the same room-sourced microbial strains.</title>
        <authorList>
            <person name="Brooks B."/>
            <person name="Olm M.R."/>
            <person name="Firek B.A."/>
            <person name="Baker R."/>
            <person name="Thomas B.C."/>
            <person name="Morowitz M.J."/>
            <person name="Banfield J.F."/>
        </authorList>
    </citation>
    <scope>NUCLEOTIDE SEQUENCE [LARGE SCALE GENOMIC DNA]</scope>
    <source>
        <strain evidence="4">S2_006_000_R1_57</strain>
    </source>
</reference>
<name>A0A2W5IC49_9ACTN</name>
<evidence type="ECO:0000256" key="1">
    <source>
        <dbReference type="SAM" id="MobiDB-lite"/>
    </source>
</evidence>
<sequence length="376" mass="41502">MKNSLLRRSATLALTIPLVMGLAACSDDSGDNEDSSTATSTSASAKHIKGLPDGFDLQAHRGGRGENTEESAQAFRHAIETGVSTLELDIVMSKDGIPVVWHDPDVQAEKCHDTAPATPNDHMYPYVGKLVHNLNWSQLQTLSCDKKLADFPGQKVAKDNRMIQLKDVFDIVKKYGAEKDIYYNIETKVEADDHSKSAEPKEFVDAIMGAVKDAGVQDKVMIQSFDWRTFPLMKDVAPEVPLVMLYDETTWLKDSKWTGDVNYDDVNGDVIKAAKKLGVQVLSPGYTNPYGLLPGQKDYKLVADKKFIDAAHKEGLRVVPWTIDNKDVLAQQIEAGADGIITDYPTMLRKVMKDKGLSLPKSFTLKKGDSEAIKKD</sequence>
<dbReference type="Gene3D" id="3.20.20.190">
    <property type="entry name" value="Phosphatidylinositol (PI) phosphodiesterase"/>
    <property type="match status" value="1"/>
</dbReference>
<dbReference type="InterPro" id="IPR030395">
    <property type="entry name" value="GP_PDE_dom"/>
</dbReference>
<accession>A0A2W5IC49</accession>
<dbReference type="RefSeq" id="WP_290599201.1">
    <property type="nucleotide sequence ID" value="NZ_CAKZIO010000016.1"/>
</dbReference>
<dbReference type="AlphaFoldDB" id="A0A2W5IC49"/>
<gene>
    <name evidence="4" type="ORF">DI579_04815</name>
</gene>
<feature type="signal peptide" evidence="2">
    <location>
        <begin position="1"/>
        <end position="23"/>
    </location>
</feature>
<dbReference type="PANTHER" id="PTHR46211:SF14">
    <property type="entry name" value="GLYCEROPHOSPHODIESTER PHOSPHODIESTERASE"/>
    <property type="match status" value="1"/>
</dbReference>
<feature type="region of interest" description="Disordered" evidence="1">
    <location>
        <begin position="26"/>
        <end position="52"/>
    </location>
</feature>
<protein>
    <submittedName>
        <fullName evidence="4">Glycerophosphodiester phosphodiesterase</fullName>
    </submittedName>
</protein>